<evidence type="ECO:0000256" key="2">
    <source>
        <dbReference type="ARBA" id="ARBA00022573"/>
    </source>
</evidence>
<gene>
    <name evidence="7" type="primary">cbiE</name>
    <name evidence="7" type="ORF">F1188_07115</name>
</gene>
<evidence type="ECO:0000313" key="8">
    <source>
        <dbReference type="Proteomes" id="UP000324065"/>
    </source>
</evidence>
<reference evidence="7 8" key="1">
    <citation type="submission" date="2019-09" db="EMBL/GenBank/DDBJ databases">
        <title>Genome sequence of Roseospira marina, one of the more divergent members of the non-sulfur purple photosynthetic bacterial family, the Rhodospirillaceae.</title>
        <authorList>
            <person name="Meyer T."/>
            <person name="Kyndt J."/>
        </authorList>
    </citation>
    <scope>NUCLEOTIDE SEQUENCE [LARGE SCALE GENOMIC DNA]</scope>
    <source>
        <strain evidence="7 8">DSM 15113</strain>
    </source>
</reference>
<evidence type="ECO:0000256" key="5">
    <source>
        <dbReference type="ARBA" id="ARBA00022691"/>
    </source>
</evidence>
<evidence type="ECO:0000256" key="4">
    <source>
        <dbReference type="ARBA" id="ARBA00022679"/>
    </source>
</evidence>
<dbReference type="PIRSF" id="PIRSF036428">
    <property type="entry name" value="CobL"/>
    <property type="match status" value="1"/>
</dbReference>
<proteinExistence type="predicted"/>
<dbReference type="InterPro" id="IPR014008">
    <property type="entry name" value="Cbl_synth_MTase_CbiT"/>
</dbReference>
<keyword evidence="2" id="KW-0169">Cobalamin biosynthesis</keyword>
<dbReference type="Gene3D" id="3.40.1010.10">
    <property type="entry name" value="Cobalt-precorrin-4 Transmethylase, Domain 1"/>
    <property type="match status" value="1"/>
</dbReference>
<comment type="pathway">
    <text evidence="1">Cofactor biosynthesis; adenosylcobalamin biosynthesis.</text>
</comment>
<evidence type="ECO:0000256" key="3">
    <source>
        <dbReference type="ARBA" id="ARBA00022603"/>
    </source>
</evidence>
<dbReference type="InterPro" id="IPR014777">
    <property type="entry name" value="4pyrrole_Mease_sub1"/>
</dbReference>
<dbReference type="InterPro" id="IPR000878">
    <property type="entry name" value="4pyrrol_Mease"/>
</dbReference>
<dbReference type="Pfam" id="PF00590">
    <property type="entry name" value="TP_methylase"/>
    <property type="match status" value="1"/>
</dbReference>
<dbReference type="AlphaFoldDB" id="A0A5M6IDG3"/>
<dbReference type="NCBIfam" id="TIGR02469">
    <property type="entry name" value="CbiT"/>
    <property type="match status" value="1"/>
</dbReference>
<evidence type="ECO:0000256" key="1">
    <source>
        <dbReference type="ARBA" id="ARBA00004953"/>
    </source>
</evidence>
<dbReference type="GO" id="GO:0032259">
    <property type="term" value="P:methylation"/>
    <property type="evidence" value="ECO:0007669"/>
    <property type="project" value="UniProtKB-KW"/>
</dbReference>
<keyword evidence="8" id="KW-1185">Reference proteome</keyword>
<comment type="caution">
    <text evidence="7">The sequence shown here is derived from an EMBL/GenBank/DDBJ whole genome shotgun (WGS) entry which is preliminary data.</text>
</comment>
<dbReference type="Gene3D" id="3.40.50.150">
    <property type="entry name" value="Vaccinia Virus protein VP39"/>
    <property type="match status" value="1"/>
</dbReference>
<dbReference type="UniPathway" id="UPA00148"/>
<keyword evidence="4 7" id="KW-0808">Transferase</keyword>
<dbReference type="CDD" id="cd02440">
    <property type="entry name" value="AdoMet_MTases"/>
    <property type="match status" value="1"/>
</dbReference>
<sequence>MPRPTPWLTVVGLGEDGLDGLGRAARQAVETAPVVMGGARHLELLPAIPGQEREPWPTPFADGYERVLARRGTPLCVLASGDPMFYGLGATLARRVPAAEMQVFPAPSSVSLAAARLGWGLHEVATLPLHGRPLATLHPLLHEGARLLLLGENRETPAEVAALLTARGFGASTVTVLEHLGGPREHRLDGTAAGWPHPPGADLAVIAVTCVADPDHDGGLTRLAGLPDDAFDHDGQITKRDQRAVTLARLAPRPGELLWDVGAGCGSIGIEWMRTHPTARALAIETRDDRRAHIARNRDALGVPGLTIVAGAAPEALAGLEAPDAVFIGGGLTVAGVFDAVWSALKPGGRLVANAVTLESETALAALHARLGGDLTRLSVAQAKPLGGFHGWRTAMPVTLYCVTKPGLGSGPESAT</sequence>
<dbReference type="SUPFAM" id="SSF53790">
    <property type="entry name" value="Tetrapyrrole methylase"/>
    <property type="match status" value="1"/>
</dbReference>
<dbReference type="OrthoDB" id="9787825at2"/>
<feature type="domain" description="Tetrapyrrole methylase" evidence="6">
    <location>
        <begin position="8"/>
        <end position="192"/>
    </location>
</feature>
<dbReference type="PANTHER" id="PTHR43182:SF1">
    <property type="entry name" value="COBALT-PRECORRIN-7 C(5)-METHYLTRANSFERASE"/>
    <property type="match status" value="1"/>
</dbReference>
<keyword evidence="5" id="KW-0949">S-adenosyl-L-methionine</keyword>
<evidence type="ECO:0000259" key="6">
    <source>
        <dbReference type="Pfam" id="PF00590"/>
    </source>
</evidence>
<dbReference type="InterPro" id="IPR029063">
    <property type="entry name" value="SAM-dependent_MTases_sf"/>
</dbReference>
<protein>
    <submittedName>
        <fullName evidence="7">Precorrin-6y C5,15-methyltransferase (Decarboxylating) subunit CbiE</fullName>
    </submittedName>
</protein>
<evidence type="ECO:0000313" key="7">
    <source>
        <dbReference type="EMBL" id="KAA5606320.1"/>
    </source>
</evidence>
<dbReference type="Proteomes" id="UP000324065">
    <property type="component" value="Unassembled WGS sequence"/>
</dbReference>
<name>A0A5M6IDG3_9PROT</name>
<dbReference type="InterPro" id="IPR050714">
    <property type="entry name" value="Cobalamin_biosynth_MTase"/>
</dbReference>
<dbReference type="NCBIfam" id="TIGR02467">
    <property type="entry name" value="CbiE"/>
    <property type="match status" value="1"/>
</dbReference>
<dbReference type="InterPro" id="IPR012818">
    <property type="entry name" value="CbiE"/>
</dbReference>
<dbReference type="GO" id="GO:0009236">
    <property type="term" value="P:cobalamin biosynthetic process"/>
    <property type="evidence" value="ECO:0007669"/>
    <property type="project" value="UniProtKB-UniPathway"/>
</dbReference>
<dbReference type="InterPro" id="IPR006365">
    <property type="entry name" value="Cbl_synth_CobL"/>
</dbReference>
<accession>A0A5M6IDG3</accession>
<dbReference type="CDD" id="cd11644">
    <property type="entry name" value="Precorrin-6Y-MT"/>
    <property type="match status" value="1"/>
</dbReference>
<dbReference type="InterPro" id="IPR035996">
    <property type="entry name" value="4pyrrol_Methylase_sf"/>
</dbReference>
<keyword evidence="3 7" id="KW-0489">Methyltransferase</keyword>
<organism evidence="7 8">
    <name type="scientific">Roseospira marina</name>
    <dbReference type="NCBI Taxonomy" id="140057"/>
    <lineage>
        <taxon>Bacteria</taxon>
        <taxon>Pseudomonadati</taxon>
        <taxon>Pseudomonadota</taxon>
        <taxon>Alphaproteobacteria</taxon>
        <taxon>Rhodospirillales</taxon>
        <taxon>Rhodospirillaceae</taxon>
        <taxon>Roseospira</taxon>
    </lineage>
</organism>
<dbReference type="PANTHER" id="PTHR43182">
    <property type="entry name" value="COBALT-PRECORRIN-6B C(15)-METHYLTRANSFERASE (DECARBOXYLATING)"/>
    <property type="match status" value="1"/>
</dbReference>
<dbReference type="EMBL" id="VWPJ01000005">
    <property type="protein sequence ID" value="KAA5606320.1"/>
    <property type="molecule type" value="Genomic_DNA"/>
</dbReference>
<dbReference type="SUPFAM" id="SSF53335">
    <property type="entry name" value="S-adenosyl-L-methionine-dependent methyltransferases"/>
    <property type="match status" value="1"/>
</dbReference>
<dbReference type="GO" id="GO:0008276">
    <property type="term" value="F:protein methyltransferase activity"/>
    <property type="evidence" value="ECO:0007669"/>
    <property type="project" value="InterPro"/>
</dbReference>